<organism evidence="1 2">
    <name type="scientific">Caenorhabditis tropicalis</name>
    <dbReference type="NCBI Taxonomy" id="1561998"/>
    <lineage>
        <taxon>Eukaryota</taxon>
        <taxon>Metazoa</taxon>
        <taxon>Ecdysozoa</taxon>
        <taxon>Nematoda</taxon>
        <taxon>Chromadorea</taxon>
        <taxon>Rhabditida</taxon>
        <taxon>Rhabditina</taxon>
        <taxon>Rhabditomorpha</taxon>
        <taxon>Rhabditoidea</taxon>
        <taxon>Rhabditidae</taxon>
        <taxon>Peloderinae</taxon>
        <taxon>Caenorhabditis</taxon>
    </lineage>
</organism>
<keyword evidence="1" id="KW-1185">Reference proteome</keyword>
<name>A0A1I7V2R7_9PELO</name>
<dbReference type="WBParaSite" id="Csp11.Scaffold630.g21806.t1">
    <property type="protein sequence ID" value="Csp11.Scaffold630.g21806.t1"/>
    <property type="gene ID" value="Csp11.Scaffold630.g21806"/>
</dbReference>
<sequence length="170" mass="19486">MDRIIFEGKLAKQIHDLNFVAILEKDAMDRLYAEGHTTPITNGTFAEKMAVNLFIPHPARFQGVEEFFTSTGRNETYANFLFLSRPMKIDGKIWFVMDNGPTSKNITIAGCHFDDKSCHQMDMEFAKNDLIIHESYTTSLQSVSFTRVFYMPSEALAHHLVFADKPKRTQ</sequence>
<evidence type="ECO:0000313" key="1">
    <source>
        <dbReference type="Proteomes" id="UP000095282"/>
    </source>
</evidence>
<reference evidence="2" key="1">
    <citation type="submission" date="2016-11" db="UniProtKB">
        <authorList>
            <consortium name="WormBaseParasite"/>
        </authorList>
    </citation>
    <scope>IDENTIFICATION</scope>
</reference>
<dbReference type="AlphaFoldDB" id="A0A1I7V2R7"/>
<protein>
    <submittedName>
        <fullName evidence="2">SERPIN domain-containing protein</fullName>
    </submittedName>
</protein>
<accession>A0A1I7V2R7</accession>
<dbReference type="Proteomes" id="UP000095282">
    <property type="component" value="Unplaced"/>
</dbReference>
<proteinExistence type="predicted"/>
<dbReference type="eggNOG" id="ENOG502TITJ">
    <property type="taxonomic scope" value="Eukaryota"/>
</dbReference>
<evidence type="ECO:0000313" key="2">
    <source>
        <dbReference type="WBParaSite" id="Csp11.Scaffold630.g21806.t1"/>
    </source>
</evidence>